<feature type="compositionally biased region" description="Polar residues" evidence="1">
    <location>
        <begin position="192"/>
        <end position="205"/>
    </location>
</feature>
<accession>A0A0H2R3B3</accession>
<proteinExistence type="predicted"/>
<feature type="region of interest" description="Disordered" evidence="1">
    <location>
        <begin position="188"/>
        <end position="215"/>
    </location>
</feature>
<name>A0A0H2R3B3_9AGAM</name>
<dbReference type="InParanoid" id="A0A0H2R3B3"/>
<dbReference type="EMBL" id="KQ086220">
    <property type="protein sequence ID" value="KLO06275.1"/>
    <property type="molecule type" value="Genomic_DNA"/>
</dbReference>
<dbReference type="Proteomes" id="UP000053477">
    <property type="component" value="Unassembled WGS sequence"/>
</dbReference>
<feature type="compositionally biased region" description="Basic residues" evidence="1">
    <location>
        <begin position="206"/>
        <end position="215"/>
    </location>
</feature>
<keyword evidence="3" id="KW-1185">Reference proteome</keyword>
<reference evidence="2 3" key="1">
    <citation type="submission" date="2015-04" db="EMBL/GenBank/DDBJ databases">
        <title>Complete genome sequence of Schizopora paradoxa KUC8140, a cosmopolitan wood degrader in East Asia.</title>
        <authorList>
            <consortium name="DOE Joint Genome Institute"/>
            <person name="Min B."/>
            <person name="Park H."/>
            <person name="Jang Y."/>
            <person name="Kim J.-J."/>
            <person name="Kim K.H."/>
            <person name="Pangilinan J."/>
            <person name="Lipzen A."/>
            <person name="Riley R."/>
            <person name="Grigoriev I.V."/>
            <person name="Spatafora J.W."/>
            <person name="Choi I.-G."/>
        </authorList>
    </citation>
    <scope>NUCLEOTIDE SEQUENCE [LARGE SCALE GENOMIC DNA]</scope>
    <source>
        <strain evidence="2 3">KUC8140</strain>
    </source>
</reference>
<organism evidence="2 3">
    <name type="scientific">Schizopora paradoxa</name>
    <dbReference type="NCBI Taxonomy" id="27342"/>
    <lineage>
        <taxon>Eukaryota</taxon>
        <taxon>Fungi</taxon>
        <taxon>Dikarya</taxon>
        <taxon>Basidiomycota</taxon>
        <taxon>Agaricomycotina</taxon>
        <taxon>Agaricomycetes</taxon>
        <taxon>Hymenochaetales</taxon>
        <taxon>Schizoporaceae</taxon>
        <taxon>Schizopora</taxon>
    </lineage>
</organism>
<dbReference type="AlphaFoldDB" id="A0A0H2R3B3"/>
<evidence type="ECO:0000313" key="3">
    <source>
        <dbReference type="Proteomes" id="UP000053477"/>
    </source>
</evidence>
<evidence type="ECO:0000313" key="2">
    <source>
        <dbReference type="EMBL" id="KLO06275.1"/>
    </source>
</evidence>
<sequence length="224" mass="25288">MMALLRCCVQLSPTTYGRLLVVHAASLSLETFQTAGCALDRLQAKSKSKHIHQKARHNDVDIAFLSFRSSPAGRHHRPIVPSCPASGRTDGRVLHRTCLRKRAQQRIAVLESTESTESTALNGLALACVSAPPHSFLSSMLFFRLRDARHQRSNLKSLASAHHLPRHQLFIHLRRIKVKNPWLETLKERRPSSMTQNTAAPLSHSQRLRKQQSRRPRTIVIIIS</sequence>
<evidence type="ECO:0000256" key="1">
    <source>
        <dbReference type="SAM" id="MobiDB-lite"/>
    </source>
</evidence>
<gene>
    <name evidence="2" type="ORF">SCHPADRAFT_694006</name>
</gene>
<protein>
    <submittedName>
        <fullName evidence="2">Uncharacterized protein</fullName>
    </submittedName>
</protein>